<proteinExistence type="predicted"/>
<reference evidence="1" key="1">
    <citation type="submission" date="2019-08" db="EMBL/GenBank/DDBJ databases">
        <authorList>
            <person name="Kucharzyk K."/>
            <person name="Murdoch R.W."/>
            <person name="Higgins S."/>
            <person name="Loffler F."/>
        </authorList>
    </citation>
    <scope>NUCLEOTIDE SEQUENCE</scope>
</reference>
<organism evidence="1">
    <name type="scientific">bioreactor metagenome</name>
    <dbReference type="NCBI Taxonomy" id="1076179"/>
    <lineage>
        <taxon>unclassified sequences</taxon>
        <taxon>metagenomes</taxon>
        <taxon>ecological metagenomes</taxon>
    </lineage>
</organism>
<accession>A0A645G6J6</accession>
<evidence type="ECO:0000313" key="1">
    <source>
        <dbReference type="EMBL" id="MPN21590.1"/>
    </source>
</evidence>
<sequence length="127" mass="13966">MHEPSSAPYLPFEEAAALEGVVPVEDRLDVFFRRAGISDREEAEASEVYSVEGDVGTEDVARCAQEGAVSAEDDGEGDLFAPRLVRNFGKGDRGGLVRRQQKMHAIFFAPAPEPPGHFYRFGLLRVE</sequence>
<dbReference type="EMBL" id="VSSQ01069597">
    <property type="protein sequence ID" value="MPN21590.1"/>
    <property type="molecule type" value="Genomic_DNA"/>
</dbReference>
<dbReference type="AlphaFoldDB" id="A0A645G6J6"/>
<gene>
    <name evidence="1" type="ORF">SDC9_168970</name>
</gene>
<comment type="caution">
    <text evidence="1">The sequence shown here is derived from an EMBL/GenBank/DDBJ whole genome shotgun (WGS) entry which is preliminary data.</text>
</comment>
<protein>
    <submittedName>
        <fullName evidence="1">Uncharacterized protein</fullName>
    </submittedName>
</protein>
<name>A0A645G6J6_9ZZZZ</name>